<name>A0A226EEZ0_FOLCA</name>
<evidence type="ECO:0000256" key="1">
    <source>
        <dbReference type="SAM" id="SignalP"/>
    </source>
</evidence>
<comment type="caution">
    <text evidence="2">The sequence shown here is derived from an EMBL/GenBank/DDBJ whole genome shotgun (WGS) entry which is preliminary data.</text>
</comment>
<organism evidence="2 3">
    <name type="scientific">Folsomia candida</name>
    <name type="common">Springtail</name>
    <dbReference type="NCBI Taxonomy" id="158441"/>
    <lineage>
        <taxon>Eukaryota</taxon>
        <taxon>Metazoa</taxon>
        <taxon>Ecdysozoa</taxon>
        <taxon>Arthropoda</taxon>
        <taxon>Hexapoda</taxon>
        <taxon>Collembola</taxon>
        <taxon>Entomobryomorpha</taxon>
        <taxon>Isotomoidea</taxon>
        <taxon>Isotomidae</taxon>
        <taxon>Proisotominae</taxon>
        <taxon>Folsomia</taxon>
    </lineage>
</organism>
<gene>
    <name evidence="2" type="ORF">Fcan01_08690</name>
</gene>
<dbReference type="Proteomes" id="UP000198287">
    <property type="component" value="Unassembled WGS sequence"/>
</dbReference>
<evidence type="ECO:0000313" key="2">
    <source>
        <dbReference type="EMBL" id="OXA56193.1"/>
    </source>
</evidence>
<evidence type="ECO:0000313" key="3">
    <source>
        <dbReference type="Proteomes" id="UP000198287"/>
    </source>
</evidence>
<dbReference type="EMBL" id="LNIX01000004">
    <property type="protein sequence ID" value="OXA56193.1"/>
    <property type="molecule type" value="Genomic_DNA"/>
</dbReference>
<keyword evidence="1" id="KW-0732">Signal</keyword>
<protein>
    <submittedName>
        <fullName evidence="2">Uncharacterized protein</fullName>
    </submittedName>
</protein>
<feature type="chain" id="PRO_5012013904" evidence="1">
    <location>
        <begin position="28"/>
        <end position="119"/>
    </location>
</feature>
<keyword evidence="3" id="KW-1185">Reference proteome</keyword>
<sequence length="119" mass="13893">MAPRRHHSAVGFLLLFLTAMHVGKVSPQLYTYLEDVAAVWDLPLENINPSHKDYRKDGLDLQTIINEIRYVTCLAKIPRDWNDQPPEQVAIEFWDYFRNRHDSNFIISAQTSPIRGFHT</sequence>
<reference evidence="2 3" key="1">
    <citation type="submission" date="2015-12" db="EMBL/GenBank/DDBJ databases">
        <title>The genome of Folsomia candida.</title>
        <authorList>
            <person name="Faddeeva A."/>
            <person name="Derks M.F."/>
            <person name="Anvar Y."/>
            <person name="Smit S."/>
            <person name="Van Straalen N."/>
            <person name="Roelofs D."/>
        </authorList>
    </citation>
    <scope>NUCLEOTIDE SEQUENCE [LARGE SCALE GENOMIC DNA]</scope>
    <source>
        <strain evidence="2 3">VU population</strain>
        <tissue evidence="2">Whole body</tissue>
    </source>
</reference>
<accession>A0A226EEZ0</accession>
<feature type="signal peptide" evidence="1">
    <location>
        <begin position="1"/>
        <end position="27"/>
    </location>
</feature>
<dbReference type="AlphaFoldDB" id="A0A226EEZ0"/>
<proteinExistence type="predicted"/>